<proteinExistence type="predicted"/>
<dbReference type="Proteomes" id="UP000694863">
    <property type="component" value="Unplaced"/>
</dbReference>
<sequence length="821" mass="88925">MDRPQSVFSGDDGGTGAVVLETYVVESTESASHVQLACREPYCAFPLNGHELCVCNARNPSDQPLTLRGHRQSVTAVAFGHKASPLLLCSASQDRVLVWDLDLCRADALQGMAPRGTVLGSLLGKVICLGFSLHDHTVAVCVGTRILMMDTKSPSVLAELQGHLAPVTALAFSTWQADTLISVSEDRSFKVWDCRVGTSVYTSPVLSAYPLLSILLHRDSEQLVTGCANGQLWVFSLAERHPYRCVTRVDLRRKAASFFARKEQLGLCSILGEKKKGARAEAALPALHLERCDLPLSRRPGRESVVCLWIGSSAGLFCFNLASFELEAALLYEDFADLSITVAGSCAIMTEAVNGKVLCLLSSLFGNQIAVLEINPASLAGFQRGAGVGRHLSVLASSCVSPTSPLCCGATEKKRPNPPGQRPSVPVSNHPAAAWSRIQDQPLVFHTKVRSSGYGHGPRKVPMFTPKTNTKGDRPSQRKSGHQCKDYPVESPLPARLRQQVAVAPAPTSVCCLQYSGDGCRLACGLASPSLLVFDASLSGTPLAFSGHDGPVSAVSWSRSGEWLLSTSQDGALRMWSARSSARMVLLGRDMFSKPMQFAQFYHIDAFVLLSSGPELCLLRYHIDTSKEEIKRYKQRSKFQPAHRLSTSGQSDITSLSAVNDFYSYTVLTASRNRALEMFDLNAGHSAALIPEAHTRPVHQICQNKGSSFVAQQPEAYNLFLTAAVGDGVKLWDLRTLRCERRFEGHTNRCLPCGVALSACGRHVACGAEDRYVYMYEMGSSTFSHRLGGHTDTVTQVAFSPSSPQLATATADGKLQLFVPE</sequence>
<keyword evidence="1" id="KW-1185">Reference proteome</keyword>
<reference evidence="2" key="1">
    <citation type="submission" date="2025-08" db="UniProtKB">
        <authorList>
            <consortium name="RefSeq"/>
        </authorList>
    </citation>
    <scope>IDENTIFICATION</scope>
</reference>
<protein>
    <submittedName>
        <fullName evidence="2">WD repeat-containing protein 27</fullName>
    </submittedName>
</protein>
<name>A0AC55DFD4_ECHTE</name>
<dbReference type="RefSeq" id="XP_045150445.1">
    <property type="nucleotide sequence ID" value="XM_045294510.1"/>
</dbReference>
<evidence type="ECO:0000313" key="2">
    <source>
        <dbReference type="RefSeq" id="XP_045150445.1"/>
    </source>
</evidence>
<gene>
    <name evidence="2" type="primary">WDR27</name>
</gene>
<evidence type="ECO:0000313" key="1">
    <source>
        <dbReference type="Proteomes" id="UP000694863"/>
    </source>
</evidence>
<organism evidence="1 2">
    <name type="scientific">Echinops telfairi</name>
    <name type="common">Lesser hedgehog tenrec</name>
    <dbReference type="NCBI Taxonomy" id="9371"/>
    <lineage>
        <taxon>Eukaryota</taxon>
        <taxon>Metazoa</taxon>
        <taxon>Chordata</taxon>
        <taxon>Craniata</taxon>
        <taxon>Vertebrata</taxon>
        <taxon>Euteleostomi</taxon>
        <taxon>Mammalia</taxon>
        <taxon>Eutheria</taxon>
        <taxon>Afrotheria</taxon>
        <taxon>Tenrecidae</taxon>
        <taxon>Tenrecinae</taxon>
        <taxon>Echinops</taxon>
    </lineage>
</organism>
<accession>A0AC55DFD4</accession>